<accession>A0ABQ5W9R0</accession>
<dbReference type="InterPro" id="IPR013538">
    <property type="entry name" value="ASHA1/2-like_C"/>
</dbReference>
<organism evidence="3 4">
    <name type="scientific">Devosia nitrariae</name>
    <dbReference type="NCBI Taxonomy" id="2071872"/>
    <lineage>
        <taxon>Bacteria</taxon>
        <taxon>Pseudomonadati</taxon>
        <taxon>Pseudomonadota</taxon>
        <taxon>Alphaproteobacteria</taxon>
        <taxon>Hyphomicrobiales</taxon>
        <taxon>Devosiaceae</taxon>
        <taxon>Devosia</taxon>
    </lineage>
</organism>
<dbReference type="Pfam" id="PF08327">
    <property type="entry name" value="AHSA1"/>
    <property type="match status" value="1"/>
</dbReference>
<evidence type="ECO:0000256" key="1">
    <source>
        <dbReference type="ARBA" id="ARBA00006817"/>
    </source>
</evidence>
<dbReference type="EMBL" id="BSNS01000020">
    <property type="protein sequence ID" value="GLQ56516.1"/>
    <property type="molecule type" value="Genomic_DNA"/>
</dbReference>
<name>A0ABQ5W9R0_9HYPH</name>
<sequence length="170" mass="19189">MNDNAFGRVEMEGTQASLVFKRRLNHSPERVWRALTDSAEFEAWHIGTATIIGGASGHIEMTTGPASFHWTGRILTWQPFELLEYEMNAEPQEHLHGGEQSIVRYELSPVDNGTLLTLRHTRLNQRTAVGFAPGTHALLDRLAAHLDGRPLPNWSTRYGEVQSGYPEWQD</sequence>
<dbReference type="RefSeq" id="WP_284341920.1">
    <property type="nucleotide sequence ID" value="NZ_BSNS01000020.1"/>
</dbReference>
<evidence type="ECO:0000313" key="3">
    <source>
        <dbReference type="EMBL" id="GLQ56516.1"/>
    </source>
</evidence>
<gene>
    <name evidence="3" type="ORF">GCM10010862_37750</name>
</gene>
<comment type="similarity">
    <text evidence="1">Belongs to the AHA1 family.</text>
</comment>
<dbReference type="Proteomes" id="UP001156691">
    <property type="component" value="Unassembled WGS sequence"/>
</dbReference>
<keyword evidence="4" id="KW-1185">Reference proteome</keyword>
<dbReference type="InterPro" id="IPR023393">
    <property type="entry name" value="START-like_dom_sf"/>
</dbReference>
<protein>
    <submittedName>
        <fullName evidence="3">ATPase</fullName>
    </submittedName>
</protein>
<reference evidence="4" key="1">
    <citation type="journal article" date="2019" name="Int. J. Syst. Evol. Microbiol.">
        <title>The Global Catalogue of Microorganisms (GCM) 10K type strain sequencing project: providing services to taxonomists for standard genome sequencing and annotation.</title>
        <authorList>
            <consortium name="The Broad Institute Genomics Platform"/>
            <consortium name="The Broad Institute Genome Sequencing Center for Infectious Disease"/>
            <person name="Wu L."/>
            <person name="Ma J."/>
        </authorList>
    </citation>
    <scope>NUCLEOTIDE SEQUENCE [LARGE SCALE GENOMIC DNA]</scope>
    <source>
        <strain evidence="4">NBRC 112416</strain>
    </source>
</reference>
<dbReference type="SUPFAM" id="SSF55961">
    <property type="entry name" value="Bet v1-like"/>
    <property type="match status" value="1"/>
</dbReference>
<dbReference type="Gene3D" id="3.30.530.20">
    <property type="match status" value="1"/>
</dbReference>
<comment type="caution">
    <text evidence="3">The sequence shown here is derived from an EMBL/GenBank/DDBJ whole genome shotgun (WGS) entry which is preliminary data.</text>
</comment>
<proteinExistence type="inferred from homology"/>
<evidence type="ECO:0000313" key="4">
    <source>
        <dbReference type="Proteomes" id="UP001156691"/>
    </source>
</evidence>
<dbReference type="CDD" id="cd08899">
    <property type="entry name" value="SRPBCC_CalC_Aha1-like_6"/>
    <property type="match status" value="1"/>
</dbReference>
<feature type="domain" description="Activator of Hsp90 ATPase homologue 1/2-like C-terminal" evidence="2">
    <location>
        <begin position="26"/>
        <end position="146"/>
    </location>
</feature>
<evidence type="ECO:0000259" key="2">
    <source>
        <dbReference type="Pfam" id="PF08327"/>
    </source>
</evidence>